<evidence type="ECO:0000313" key="3">
    <source>
        <dbReference type="Proteomes" id="UP001331761"/>
    </source>
</evidence>
<protein>
    <submittedName>
        <fullName evidence="2">Uncharacterized protein</fullName>
    </submittedName>
</protein>
<reference evidence="2 3" key="1">
    <citation type="submission" date="2019-10" db="EMBL/GenBank/DDBJ databases">
        <title>Assembly and Annotation for the nematode Trichostrongylus colubriformis.</title>
        <authorList>
            <person name="Martin J."/>
        </authorList>
    </citation>
    <scope>NUCLEOTIDE SEQUENCE [LARGE SCALE GENOMIC DNA]</scope>
    <source>
        <strain evidence="2">G859</strain>
        <tissue evidence="2">Whole worm</tissue>
    </source>
</reference>
<keyword evidence="3" id="KW-1185">Reference proteome</keyword>
<proteinExistence type="predicted"/>
<accession>A0AAN8EX12</accession>
<name>A0AAN8EX12_TRICO</name>
<comment type="caution">
    <text evidence="2">The sequence shown here is derived from an EMBL/GenBank/DDBJ whole genome shotgun (WGS) entry which is preliminary data.</text>
</comment>
<dbReference type="AlphaFoldDB" id="A0AAN8EX12"/>
<feature type="compositionally biased region" description="Basic and acidic residues" evidence="1">
    <location>
        <begin position="54"/>
        <end position="74"/>
    </location>
</feature>
<feature type="compositionally biased region" description="Basic and acidic residues" evidence="1">
    <location>
        <begin position="12"/>
        <end position="22"/>
    </location>
</feature>
<evidence type="ECO:0000256" key="1">
    <source>
        <dbReference type="SAM" id="MobiDB-lite"/>
    </source>
</evidence>
<gene>
    <name evidence="2" type="ORF">GCK32_019836</name>
</gene>
<dbReference type="Proteomes" id="UP001331761">
    <property type="component" value="Unassembled WGS sequence"/>
</dbReference>
<sequence>MGARCCSATTTLDKRLDADSHARRSASQGNRASDARGAGVRERREEVPLVSDQLRSRSEWDCHGPSKESENLERRQIEYRYRSETRVDSDQSQKREQLEQWLLQQPLSARKLDQSDRKAAMLSGTNCVFCTKSLRRDASLPCVVC</sequence>
<evidence type="ECO:0000313" key="2">
    <source>
        <dbReference type="EMBL" id="KAK5969711.1"/>
    </source>
</evidence>
<dbReference type="EMBL" id="WIXE01019840">
    <property type="protein sequence ID" value="KAK5969711.1"/>
    <property type="molecule type" value="Genomic_DNA"/>
</dbReference>
<feature type="region of interest" description="Disordered" evidence="1">
    <location>
        <begin position="1"/>
        <end position="74"/>
    </location>
</feature>
<organism evidence="2 3">
    <name type="scientific">Trichostrongylus colubriformis</name>
    <name type="common">Black scour worm</name>
    <dbReference type="NCBI Taxonomy" id="6319"/>
    <lineage>
        <taxon>Eukaryota</taxon>
        <taxon>Metazoa</taxon>
        <taxon>Ecdysozoa</taxon>
        <taxon>Nematoda</taxon>
        <taxon>Chromadorea</taxon>
        <taxon>Rhabditida</taxon>
        <taxon>Rhabditina</taxon>
        <taxon>Rhabditomorpha</taxon>
        <taxon>Strongyloidea</taxon>
        <taxon>Trichostrongylidae</taxon>
        <taxon>Trichostrongylus</taxon>
    </lineage>
</organism>